<feature type="domain" description="RNase H type-1" evidence="1">
    <location>
        <begin position="102"/>
        <end position="150"/>
    </location>
</feature>
<organism evidence="2 3">
    <name type="scientific">Pyrus ussuriensis x Pyrus communis</name>
    <dbReference type="NCBI Taxonomy" id="2448454"/>
    <lineage>
        <taxon>Eukaryota</taxon>
        <taxon>Viridiplantae</taxon>
        <taxon>Streptophyta</taxon>
        <taxon>Embryophyta</taxon>
        <taxon>Tracheophyta</taxon>
        <taxon>Spermatophyta</taxon>
        <taxon>Magnoliopsida</taxon>
        <taxon>eudicotyledons</taxon>
        <taxon>Gunneridae</taxon>
        <taxon>Pentapetalae</taxon>
        <taxon>rosids</taxon>
        <taxon>fabids</taxon>
        <taxon>Rosales</taxon>
        <taxon>Rosaceae</taxon>
        <taxon>Amygdaloideae</taxon>
        <taxon>Maleae</taxon>
        <taxon>Pyrus</taxon>
    </lineage>
</organism>
<reference evidence="2 3" key="2">
    <citation type="submission" date="2019-11" db="EMBL/GenBank/DDBJ databases">
        <title>A de novo genome assembly of a pear dwarfing rootstock.</title>
        <authorList>
            <person name="Wang F."/>
            <person name="Wang J."/>
            <person name="Li S."/>
            <person name="Zhang Y."/>
            <person name="Fang M."/>
            <person name="Ma L."/>
            <person name="Zhao Y."/>
            <person name="Jiang S."/>
        </authorList>
    </citation>
    <scope>NUCLEOTIDE SEQUENCE [LARGE SCALE GENOMIC DNA]</scope>
    <source>
        <strain evidence="2">S2</strain>
        <tissue evidence="2">Leaf</tissue>
    </source>
</reference>
<accession>A0A5N5FC73</accession>
<evidence type="ECO:0000313" key="2">
    <source>
        <dbReference type="EMBL" id="KAB2600557.1"/>
    </source>
</evidence>
<dbReference type="GO" id="GO:0004523">
    <property type="term" value="F:RNA-DNA hybrid ribonuclease activity"/>
    <property type="evidence" value="ECO:0007669"/>
    <property type="project" value="InterPro"/>
</dbReference>
<dbReference type="GO" id="GO:0003676">
    <property type="term" value="F:nucleic acid binding"/>
    <property type="evidence" value="ECO:0007669"/>
    <property type="project" value="InterPro"/>
</dbReference>
<evidence type="ECO:0000313" key="3">
    <source>
        <dbReference type="Proteomes" id="UP000327157"/>
    </source>
</evidence>
<dbReference type="EMBL" id="SMOL01000737">
    <property type="protein sequence ID" value="KAB2600557.1"/>
    <property type="molecule type" value="Genomic_DNA"/>
</dbReference>
<dbReference type="Proteomes" id="UP000327157">
    <property type="component" value="Unassembled WGS sequence"/>
</dbReference>
<gene>
    <name evidence="2" type="ORF">D8674_040590</name>
</gene>
<comment type="caution">
    <text evidence="2">The sequence shown here is derived from an EMBL/GenBank/DDBJ whole genome shotgun (WGS) entry which is preliminary data.</text>
</comment>
<keyword evidence="3" id="KW-1185">Reference proteome</keyword>
<dbReference type="OrthoDB" id="1751471at2759"/>
<evidence type="ECO:0000259" key="1">
    <source>
        <dbReference type="Pfam" id="PF13456"/>
    </source>
</evidence>
<dbReference type="Pfam" id="PF13456">
    <property type="entry name" value="RVT_3"/>
    <property type="match status" value="1"/>
</dbReference>
<proteinExistence type="predicted"/>
<dbReference type="AlphaFoldDB" id="A0A5N5FC73"/>
<protein>
    <submittedName>
        <fullName evidence="2">Ribonuclease H protein</fullName>
    </submittedName>
</protein>
<name>A0A5N5FC73_9ROSA</name>
<sequence length="159" mass="17656">MLHTLIVMPCGRLRYVTGECSFSQAVWCAAHVELSGEDSGLDTVKEWVMHLLEKDGVNFDAVLMLMWSLWTERNKFLWKETIGQIERRWGCEVGEGVGGAGAVIGGGWRSQGCCSIKQVELLAIREGIRLALRFGLLRLQVETDSIEAKEACKGDLADL</sequence>
<reference evidence="2 3" key="1">
    <citation type="submission" date="2019-09" db="EMBL/GenBank/DDBJ databases">
        <authorList>
            <person name="Ou C."/>
        </authorList>
    </citation>
    <scope>NUCLEOTIDE SEQUENCE [LARGE SCALE GENOMIC DNA]</scope>
    <source>
        <strain evidence="2">S2</strain>
        <tissue evidence="2">Leaf</tissue>
    </source>
</reference>
<dbReference type="InterPro" id="IPR002156">
    <property type="entry name" value="RNaseH_domain"/>
</dbReference>